<dbReference type="InterPro" id="IPR006950">
    <property type="entry name" value="Rotavirus_NSP6"/>
</dbReference>
<comment type="similarity">
    <text evidence="3">Belongs to the rotavirus A NSP6 family.</text>
</comment>
<accession>A0A8D5Z6S6</accession>
<dbReference type="EMBL" id="LC638708">
    <property type="protein sequence ID" value="BCY23781.1"/>
    <property type="molecule type" value="Genomic_RNA"/>
</dbReference>
<gene>
    <name evidence="4" type="primary">NSP6</name>
</gene>
<proteinExistence type="inferred from homology"/>
<organism evidence="4">
    <name type="scientific">Rotavirus A</name>
    <dbReference type="NCBI Taxonomy" id="28875"/>
    <lineage>
        <taxon>Viruses</taxon>
        <taxon>Riboviria</taxon>
        <taxon>Orthornavirae</taxon>
        <taxon>Duplornaviricota</taxon>
        <taxon>Resentoviricetes</taxon>
        <taxon>Reovirales</taxon>
        <taxon>Sedoreoviridae</taxon>
        <taxon>Rotavirus</taxon>
        <taxon>Rotavirus alphagastroenteritidis</taxon>
    </lineage>
</organism>
<dbReference type="Pfam" id="PF04866">
    <property type="entry name" value="Rota_NS6"/>
    <property type="match status" value="1"/>
</dbReference>
<comment type="subcellular location">
    <subcellularLocation>
        <location evidence="3">Host cytoplasm</location>
    </subcellularLocation>
    <subcellularLocation>
        <location evidence="3">Host mitochondrion</location>
    </subcellularLocation>
    <text evidence="3">Found in spherical cytoplasmic structures, called viral factories, that appear early after infection and are the site of viral replication and packaging.</text>
</comment>
<reference evidence="4" key="1">
    <citation type="submission" date="2021-06" db="EMBL/GenBank/DDBJ databases">
        <title>Isolation and characterization of novel genotype rotavirus A in multimammate mouse in Zambia.</title>
        <authorList>
            <person name="Kishimoto M."/>
            <person name="Sasaki M."/>
            <person name="Sawa H."/>
        </authorList>
    </citation>
    <scope>NUCLEOTIDE SEQUENCE</scope>
    <source>
        <strain evidence="4">MpR12</strain>
    </source>
</reference>
<evidence type="ECO:0000256" key="3">
    <source>
        <dbReference type="HAMAP-Rule" id="MF_04093"/>
    </source>
</evidence>
<comment type="subunit">
    <text evidence="3">Interacts with NSP2 and NSP5.</text>
</comment>
<dbReference type="GO" id="GO:0033650">
    <property type="term" value="C:host cell mitochondrion"/>
    <property type="evidence" value="ECO:0007669"/>
    <property type="project" value="UniProtKB-SubCell"/>
</dbReference>
<keyword evidence="2 3" id="KW-1035">Host cytoplasm</keyword>
<name>A0A8D5Z6S6_9REOV</name>
<sequence>MNRQITRQLFLENLLVGVNSMFHQMQKPLLHTCCQNLQKILNHLILLQTIHSPVFRLERMQLRQIQTVAFRWMHQRIHVLERTPYTIQLISHSLKD</sequence>
<evidence type="ECO:0000256" key="1">
    <source>
        <dbReference type="ARBA" id="ARBA00023147"/>
    </source>
</evidence>
<dbReference type="HAMAP" id="MF_04093">
    <property type="entry name" value="ROTA_NSP6"/>
    <property type="match status" value="1"/>
</dbReference>
<keyword evidence="1 3" id="KW-1045">Host mitochondrion</keyword>
<evidence type="ECO:0000313" key="4">
    <source>
        <dbReference type="EMBL" id="BCY23781.1"/>
    </source>
</evidence>
<protein>
    <recommendedName>
        <fullName evidence="3">Non-structural protein 6</fullName>
        <shortName evidence="3">NSP6</shortName>
    </recommendedName>
</protein>
<evidence type="ECO:0000256" key="2">
    <source>
        <dbReference type="ARBA" id="ARBA00023200"/>
    </source>
</evidence>